<dbReference type="GO" id="GO:0016740">
    <property type="term" value="F:transferase activity"/>
    <property type="evidence" value="ECO:0007669"/>
    <property type="project" value="UniProtKB-KW"/>
</dbReference>
<accession>A0A917E7P3</accession>
<keyword evidence="2" id="KW-1185">Reference proteome</keyword>
<sequence>MKKVLIITYYWPPAGGPGVQRWLKFVKYLPQFGIEPIVFIPKNPNYPIQDESLNREVSNQLTIIKRPILEPYKVSKLFSKSDTKTMSSGIIEDVEKQKSMQKLMLYVRGNYFIPDARILWVNPSIKFLQTYLQKHNIQNVITTGPPHSLHLIGKGLKEKIKNLKWIADFRDPWVNIDYHSQLKLNDNAKQKHKELEDSVLNEADQIIVTSFKTAEEFRQKTNQPIEVITNGYDETENLDIDLSEAFSLVHVGSLLSQRNPENLWKVLQEFLEENKHLRQFLELHFVGKVSQTVLNSIEAYGLKDYVYLDGYLPHLDAIKAQKSAQLLLLIEANNPVKSGIIPGKLFEYLMAKRPILAVGPTAWDVQKIIEETQSGTTFNYQDKKSLKQELQKAFQEFLQGKLCISSKHIEAYSRKSLTHKLSKLI</sequence>
<protein>
    <submittedName>
        <fullName evidence="1">Glycosyl transferase family 1</fullName>
    </submittedName>
</protein>
<keyword evidence="1" id="KW-0808">Transferase</keyword>
<evidence type="ECO:0000313" key="1">
    <source>
        <dbReference type="EMBL" id="GGE11352.1"/>
    </source>
</evidence>
<comment type="caution">
    <text evidence="1">The sequence shown here is derived from an EMBL/GenBank/DDBJ whole genome shotgun (WGS) entry which is preliminary data.</text>
</comment>
<dbReference type="Proteomes" id="UP000599688">
    <property type="component" value="Unassembled WGS sequence"/>
</dbReference>
<gene>
    <name evidence="1" type="ORF">GCM10010831_11030</name>
</gene>
<proteinExistence type="predicted"/>
<dbReference type="AlphaFoldDB" id="A0A917E7P3"/>
<name>A0A917E7P3_9FLAO</name>
<reference evidence="1 2" key="1">
    <citation type="journal article" date="2014" name="Int. J. Syst. Evol. Microbiol.">
        <title>Complete genome sequence of Corynebacterium casei LMG S-19264T (=DSM 44701T), isolated from a smear-ripened cheese.</title>
        <authorList>
            <consortium name="US DOE Joint Genome Institute (JGI-PGF)"/>
            <person name="Walter F."/>
            <person name="Albersmeier A."/>
            <person name="Kalinowski J."/>
            <person name="Ruckert C."/>
        </authorList>
    </citation>
    <scope>NUCLEOTIDE SEQUENCE [LARGE SCALE GENOMIC DNA]</scope>
    <source>
        <strain evidence="1 2">CGMCC 1.12925</strain>
    </source>
</reference>
<dbReference type="RefSeq" id="WP_188405806.1">
    <property type="nucleotide sequence ID" value="NZ_BMGL01000005.1"/>
</dbReference>
<dbReference type="SUPFAM" id="SSF53756">
    <property type="entry name" value="UDP-Glycosyltransferase/glycogen phosphorylase"/>
    <property type="match status" value="1"/>
</dbReference>
<dbReference type="CDD" id="cd03794">
    <property type="entry name" value="GT4_WbuB-like"/>
    <property type="match status" value="1"/>
</dbReference>
<dbReference type="EMBL" id="BMGL01000005">
    <property type="protein sequence ID" value="GGE11352.1"/>
    <property type="molecule type" value="Genomic_DNA"/>
</dbReference>
<dbReference type="Gene3D" id="3.40.50.2000">
    <property type="entry name" value="Glycogen Phosphorylase B"/>
    <property type="match status" value="2"/>
</dbReference>
<evidence type="ECO:0000313" key="2">
    <source>
        <dbReference type="Proteomes" id="UP000599688"/>
    </source>
</evidence>
<organism evidence="1 2">
    <name type="scientific">Psychroflexus salis</name>
    <dbReference type="NCBI Taxonomy" id="1526574"/>
    <lineage>
        <taxon>Bacteria</taxon>
        <taxon>Pseudomonadati</taxon>
        <taxon>Bacteroidota</taxon>
        <taxon>Flavobacteriia</taxon>
        <taxon>Flavobacteriales</taxon>
        <taxon>Flavobacteriaceae</taxon>
        <taxon>Psychroflexus</taxon>
    </lineage>
</organism>